<gene>
    <name evidence="6" type="ORF">LHGZ1_1040</name>
</gene>
<dbReference type="InterPro" id="IPR027417">
    <property type="entry name" value="P-loop_NTPase"/>
</dbReference>
<comment type="similarity">
    <text evidence="1 4">Belongs to the arsA ATPase family.</text>
</comment>
<dbReference type="EMBL" id="CP022115">
    <property type="protein sequence ID" value="ASJ23871.1"/>
    <property type="molecule type" value="Genomic_DNA"/>
</dbReference>
<evidence type="ECO:0000256" key="3">
    <source>
        <dbReference type="NCBIfam" id="TIGR04291"/>
    </source>
</evidence>
<keyword evidence="4" id="KW-0067">ATP-binding</keyword>
<keyword evidence="4" id="KW-1278">Translocase</keyword>
<dbReference type="SUPFAM" id="SSF52540">
    <property type="entry name" value="P-loop containing nucleoside triphosphate hydrolases"/>
    <property type="match status" value="2"/>
</dbReference>
<evidence type="ECO:0000256" key="1">
    <source>
        <dbReference type="ARBA" id="ARBA00011040"/>
    </source>
</evidence>
<dbReference type="CDD" id="cd02035">
    <property type="entry name" value="ArsA"/>
    <property type="match status" value="2"/>
</dbReference>
<dbReference type="EC" id="7.3.2.7" evidence="3 4"/>
<dbReference type="NCBIfam" id="TIGR04291">
    <property type="entry name" value="arsen_driv_ArsA"/>
    <property type="match status" value="1"/>
</dbReference>
<reference evidence="7" key="1">
    <citation type="submission" date="2017-06" db="EMBL/GenBank/DDBJ databases">
        <title>Whole genome sequence of Laribacter hongkongensis LHGZ1.</title>
        <authorList>
            <person name="Chen D."/>
            <person name="Wu H."/>
            <person name="Chen J."/>
        </authorList>
    </citation>
    <scope>NUCLEOTIDE SEQUENCE [LARGE SCALE GENOMIC DNA]</scope>
    <source>
        <strain evidence="7">LHGZ1</strain>
    </source>
</reference>
<dbReference type="GO" id="GO:0005524">
    <property type="term" value="F:ATP binding"/>
    <property type="evidence" value="ECO:0007669"/>
    <property type="project" value="UniProtKB-UniRule"/>
</dbReference>
<feature type="domain" description="ArsA/GET3 Anion-transporting ATPase-like" evidence="5">
    <location>
        <begin position="328"/>
        <end position="468"/>
    </location>
</feature>
<dbReference type="RefSeq" id="WP_088860371.1">
    <property type="nucleotide sequence ID" value="NZ_CP022115.1"/>
</dbReference>
<dbReference type="Pfam" id="PF02374">
    <property type="entry name" value="ArsA_ATPase"/>
    <property type="match status" value="2"/>
</dbReference>
<evidence type="ECO:0000256" key="2">
    <source>
        <dbReference type="ARBA" id="ARBA00052296"/>
    </source>
</evidence>
<keyword evidence="4" id="KW-0059">Arsenical resistance</keyword>
<dbReference type="InterPro" id="IPR027541">
    <property type="entry name" value="Ars_ATPase"/>
</dbReference>
<dbReference type="InterPro" id="IPR016300">
    <property type="entry name" value="ATPase_ArsA/GET3"/>
</dbReference>
<name>A0A248LHA4_9NEIS</name>
<evidence type="ECO:0000256" key="4">
    <source>
        <dbReference type="PIRNR" id="PIRNR001327"/>
    </source>
</evidence>
<dbReference type="Gene3D" id="3.40.50.300">
    <property type="entry name" value="P-loop containing nucleotide triphosphate hydrolases"/>
    <property type="match status" value="2"/>
</dbReference>
<organism evidence="6 7">
    <name type="scientific">Laribacter hongkongensis</name>
    <dbReference type="NCBI Taxonomy" id="168471"/>
    <lineage>
        <taxon>Bacteria</taxon>
        <taxon>Pseudomonadati</taxon>
        <taxon>Pseudomonadota</taxon>
        <taxon>Betaproteobacteria</taxon>
        <taxon>Neisseriales</taxon>
        <taxon>Aquaspirillaceae</taxon>
        <taxon>Laribacter</taxon>
    </lineage>
</organism>
<dbReference type="GO" id="GO:0016887">
    <property type="term" value="F:ATP hydrolysis activity"/>
    <property type="evidence" value="ECO:0007669"/>
    <property type="project" value="UniProtKB-UniRule"/>
</dbReference>
<dbReference type="Proteomes" id="UP000197424">
    <property type="component" value="Chromosome"/>
</dbReference>
<evidence type="ECO:0000313" key="7">
    <source>
        <dbReference type="Proteomes" id="UP000197424"/>
    </source>
</evidence>
<feature type="domain" description="ArsA/GET3 Anion-transporting ATPase-like" evidence="5">
    <location>
        <begin position="8"/>
        <end position="291"/>
    </location>
</feature>
<dbReference type="PANTHER" id="PTHR10803">
    <property type="entry name" value="ARSENICAL PUMP-DRIVING ATPASE ARSENITE-TRANSLOCATING ATPASE"/>
    <property type="match status" value="1"/>
</dbReference>
<comment type="function">
    <text evidence="4">Anion-transporting ATPase.</text>
</comment>
<dbReference type="NCBIfam" id="TIGR00345">
    <property type="entry name" value="GET3_arsA_TRC40"/>
    <property type="match status" value="1"/>
</dbReference>
<dbReference type="GO" id="GO:0015446">
    <property type="term" value="F:ATPase-coupled arsenite transmembrane transporter activity"/>
    <property type="evidence" value="ECO:0007669"/>
    <property type="project" value="UniProtKB-UniRule"/>
</dbReference>
<dbReference type="InterPro" id="IPR025723">
    <property type="entry name" value="ArsA/GET3_ATPase-like"/>
</dbReference>
<evidence type="ECO:0000313" key="6">
    <source>
        <dbReference type="EMBL" id="ASJ23871.1"/>
    </source>
</evidence>
<dbReference type="PANTHER" id="PTHR10803:SF3">
    <property type="entry name" value="ATPASE GET3"/>
    <property type="match status" value="1"/>
</dbReference>
<dbReference type="AlphaFoldDB" id="A0A248LHA4"/>
<dbReference type="PIRSF" id="PIRSF001327">
    <property type="entry name" value="Arsenical_pump-driving_ATPase"/>
    <property type="match status" value="1"/>
</dbReference>
<dbReference type="OrthoDB" id="9780677at2"/>
<proteinExistence type="inferred from homology"/>
<sequence length="584" mass="61654">MAFLTTQTRYLFFTGKGGVGKTSMSCATGLALAEAGKKVLIVSTDPASNLDEVLGVALGQQPVPVPSVPGLCAMNIDPEAAARAYRERMVAPYRGILPDAAIHSMEEQFSGACTVEIAAFDEFSKLLGDPAITADFDHVIFDTAPTGHTLRLLTLPSAWTEFIASATGGASCLGPLAGLEQQKTLYAATMARLSDAGETTVILVSRPEQSALREAERTRGELAGLGVTNLRLIINGLFADAAGTDPVARAMAGRASEALTGMPVMLGRLPRMTVPFLPLGTVGLDALRLVAHPERIPAPVVPVSPPQTVLPGGMGPLVEQIARNGRGVIMTMGKGGVGKTTVAAAIAVNLARNGHKVVLSTTDPAAHVASTLDGRIDGLTVTRIDPAAEVAQYTAEVLGKTASQLDSSGLAMLEEDLRSPCTEEIAVFRAFARTVAEGKDGFVVLDTAPTGHTILLLDAAEAYHREVMRTRGDMPESVRELLPRLRDPEFTRVMIVTLPEATPVHEAERLQGDLERAGIQPFAWVINQSLLASGTRDALLMQRGEYEIPFIRTVADRLATRCALVPWLAQVPAGEAGLGQLTSP</sequence>
<keyword evidence="4" id="KW-0547">Nucleotide-binding</keyword>
<protein>
    <recommendedName>
        <fullName evidence="3 4">Arsenical pump-driving ATPase</fullName>
        <ecNumber evidence="3 4">7.3.2.7</ecNumber>
    </recommendedName>
</protein>
<evidence type="ECO:0000259" key="5">
    <source>
        <dbReference type="Pfam" id="PF02374"/>
    </source>
</evidence>
<comment type="catalytic activity">
    <reaction evidence="2 4">
        <text>arsenite(in) + ATP + H2O = arsenite(out) + ADP + phosphate + H(+)</text>
        <dbReference type="Rhea" id="RHEA:11348"/>
        <dbReference type="ChEBI" id="CHEBI:15377"/>
        <dbReference type="ChEBI" id="CHEBI:15378"/>
        <dbReference type="ChEBI" id="CHEBI:29242"/>
        <dbReference type="ChEBI" id="CHEBI:30616"/>
        <dbReference type="ChEBI" id="CHEBI:43474"/>
        <dbReference type="ChEBI" id="CHEBI:456216"/>
        <dbReference type="EC" id="7.3.2.7"/>
    </reaction>
</comment>
<accession>A0A248LHA4</accession>